<sequence precursor="true">MRRLFACFLLLFPIVAVAQSPAPEAGFTPLFDGKSLQGWEGDANWFRVDDGAIVAGSASETIPNNFFLATTEQYEDFELRLEAKLVGAGQNAGVQFRTQRIPNHHEVSGYQADMGTAGGKPIWGSLYDESRRNKMLAVPDPAAVEEVLESDDWNRIRVRCQGARIQIWLNDLQTVDYTETDPQIERTGIIALQIHGGKPAVASYRNIRIQRLK</sequence>
<organism evidence="3 4">
    <name type="scientific">Rosistilla oblonga</name>
    <dbReference type="NCBI Taxonomy" id="2527990"/>
    <lineage>
        <taxon>Bacteria</taxon>
        <taxon>Pseudomonadati</taxon>
        <taxon>Planctomycetota</taxon>
        <taxon>Planctomycetia</taxon>
        <taxon>Pirellulales</taxon>
        <taxon>Pirellulaceae</taxon>
        <taxon>Rosistilla</taxon>
    </lineage>
</organism>
<feature type="signal peptide" evidence="1">
    <location>
        <begin position="1"/>
        <end position="18"/>
    </location>
</feature>
<reference evidence="3 4" key="1">
    <citation type="submission" date="2019-02" db="EMBL/GenBank/DDBJ databases">
        <title>Deep-cultivation of Planctomycetes and their phenomic and genomic characterization uncovers novel biology.</title>
        <authorList>
            <person name="Wiegand S."/>
            <person name="Jogler M."/>
            <person name="Boedeker C."/>
            <person name="Pinto D."/>
            <person name="Vollmers J."/>
            <person name="Rivas-Marin E."/>
            <person name="Kohn T."/>
            <person name="Peeters S.H."/>
            <person name="Heuer A."/>
            <person name="Rast P."/>
            <person name="Oberbeckmann S."/>
            <person name="Bunk B."/>
            <person name="Jeske O."/>
            <person name="Meyerdierks A."/>
            <person name="Storesund J.E."/>
            <person name="Kallscheuer N."/>
            <person name="Luecker S."/>
            <person name="Lage O.M."/>
            <person name="Pohl T."/>
            <person name="Merkel B.J."/>
            <person name="Hornburger P."/>
            <person name="Mueller R.-W."/>
            <person name="Bruemmer F."/>
            <person name="Labrenz M."/>
            <person name="Spormann A.M."/>
            <person name="Op den Camp H."/>
            <person name="Overmann J."/>
            <person name="Amann R."/>
            <person name="Jetten M.S.M."/>
            <person name="Mascher T."/>
            <person name="Medema M.H."/>
            <person name="Devos D.P."/>
            <person name="Kaster A.-K."/>
            <person name="Ovreas L."/>
            <person name="Rohde M."/>
            <person name="Galperin M.Y."/>
            <person name="Jogler C."/>
        </authorList>
    </citation>
    <scope>NUCLEOTIDE SEQUENCE [LARGE SCALE GENOMIC DNA]</scope>
    <source>
        <strain evidence="3 4">Mal33</strain>
    </source>
</reference>
<feature type="domain" description="3-keto-alpha-glucoside-1,2-lyase/3-keto-2-hydroxy-glucal hydratase" evidence="2">
    <location>
        <begin position="26"/>
        <end position="210"/>
    </location>
</feature>
<name>A0A518IM50_9BACT</name>
<dbReference type="Proteomes" id="UP000316770">
    <property type="component" value="Chromosome"/>
</dbReference>
<dbReference type="AlphaFoldDB" id="A0A518IM50"/>
<evidence type="ECO:0000313" key="3">
    <source>
        <dbReference type="EMBL" id="QDV54170.1"/>
    </source>
</evidence>
<proteinExistence type="predicted"/>
<dbReference type="EMBL" id="CP036318">
    <property type="protein sequence ID" value="QDV54170.1"/>
    <property type="molecule type" value="Genomic_DNA"/>
</dbReference>
<dbReference type="Pfam" id="PF06439">
    <property type="entry name" value="3keto-disac_hyd"/>
    <property type="match status" value="1"/>
</dbReference>
<dbReference type="InterPro" id="IPR010496">
    <property type="entry name" value="AL/BT2_dom"/>
</dbReference>
<evidence type="ECO:0000256" key="1">
    <source>
        <dbReference type="SAM" id="SignalP"/>
    </source>
</evidence>
<dbReference type="Gene3D" id="2.60.120.560">
    <property type="entry name" value="Exo-inulinase, domain 1"/>
    <property type="match status" value="1"/>
</dbReference>
<feature type="chain" id="PRO_5021769344" description="3-keto-alpha-glucoside-1,2-lyase/3-keto-2-hydroxy-glucal hydratase domain-containing protein" evidence="1">
    <location>
        <begin position="19"/>
        <end position="213"/>
    </location>
</feature>
<protein>
    <recommendedName>
        <fullName evidence="2">3-keto-alpha-glucoside-1,2-lyase/3-keto-2-hydroxy-glucal hydratase domain-containing protein</fullName>
    </recommendedName>
</protein>
<gene>
    <name evidence="3" type="ORF">Mal33_01170</name>
</gene>
<evidence type="ECO:0000313" key="4">
    <source>
        <dbReference type="Proteomes" id="UP000316770"/>
    </source>
</evidence>
<dbReference type="RefSeq" id="WP_145281648.1">
    <property type="nucleotide sequence ID" value="NZ_CP036318.1"/>
</dbReference>
<keyword evidence="4" id="KW-1185">Reference proteome</keyword>
<keyword evidence="1" id="KW-0732">Signal</keyword>
<evidence type="ECO:0000259" key="2">
    <source>
        <dbReference type="Pfam" id="PF06439"/>
    </source>
</evidence>
<accession>A0A518IM50</accession>
<dbReference type="GO" id="GO:0016787">
    <property type="term" value="F:hydrolase activity"/>
    <property type="evidence" value="ECO:0007669"/>
    <property type="project" value="InterPro"/>
</dbReference>